<evidence type="ECO:0000256" key="1">
    <source>
        <dbReference type="ARBA" id="ARBA00022801"/>
    </source>
</evidence>
<keyword evidence="4" id="KW-1185">Reference proteome</keyword>
<dbReference type="EMBL" id="KN847543">
    <property type="protein sequence ID" value="KIW03662.1"/>
    <property type="molecule type" value="Genomic_DNA"/>
</dbReference>
<dbReference type="InParanoid" id="A0A0D1YSP8"/>
<dbReference type="VEuPathDB" id="FungiDB:PV09_04984"/>
<gene>
    <name evidence="3" type="ORF">PV09_04984</name>
</gene>
<dbReference type="PANTHER" id="PTHR48081:SF31">
    <property type="entry name" value="STERYL ACETYL HYDROLASE MUG81-RELATED"/>
    <property type="match status" value="1"/>
</dbReference>
<organism evidence="3 4">
    <name type="scientific">Verruconis gallopava</name>
    <dbReference type="NCBI Taxonomy" id="253628"/>
    <lineage>
        <taxon>Eukaryota</taxon>
        <taxon>Fungi</taxon>
        <taxon>Dikarya</taxon>
        <taxon>Ascomycota</taxon>
        <taxon>Pezizomycotina</taxon>
        <taxon>Dothideomycetes</taxon>
        <taxon>Pleosporomycetidae</taxon>
        <taxon>Venturiales</taxon>
        <taxon>Sympoventuriaceae</taxon>
        <taxon>Verruconis</taxon>
    </lineage>
</organism>
<dbReference type="RefSeq" id="XP_016213531.1">
    <property type="nucleotide sequence ID" value="XM_016358430.1"/>
</dbReference>
<keyword evidence="1" id="KW-0378">Hydrolase</keyword>
<evidence type="ECO:0000259" key="2">
    <source>
        <dbReference type="Pfam" id="PF07859"/>
    </source>
</evidence>
<name>A0A0D1YSP8_9PEZI</name>
<sequence length="368" mass="39797">MSDAPQISLGQKLGIPIAFGKALAAALIRMTTSPFKGSKGGPTYYRDVFMTLVRTQLRNVSIEQTQYTSKPTGQVYLDFATANKFTPMTDDLGNGGKAHWLGDKSAKVTLVYLHGGGYVVPAGPNHFSFLYDLMNALNNSGASLNICFLEYTLAPHGEYPTQLRQASSLITHLLTTKSAADLIVAGDSAGGNLILGLLSHLLHPHPAIPAVDLKGDKLRGAVLLSPWVSFDTRHPSYTTNAESDLFDEVPLNTWARAFLGASMRRGILMGDSYSEPLIAEPGWWGGAHKVVDEVLIWGGGGEIFIDGILAFSDKFTEGWKAGGGDPRKVQTISRARMCHEEPLADILMGFKEKGEGAKDIETFVRSKL</sequence>
<feature type="domain" description="Alpha/beta hydrolase fold-3" evidence="2">
    <location>
        <begin position="110"/>
        <end position="311"/>
    </location>
</feature>
<dbReference type="InterPro" id="IPR013094">
    <property type="entry name" value="AB_hydrolase_3"/>
</dbReference>
<dbReference type="InterPro" id="IPR050300">
    <property type="entry name" value="GDXG_lipolytic_enzyme"/>
</dbReference>
<accession>A0A0D1YSP8</accession>
<dbReference type="AlphaFoldDB" id="A0A0D1YSP8"/>
<proteinExistence type="predicted"/>
<dbReference type="HOGENOM" id="CLU_042179_3_0_1"/>
<dbReference type="STRING" id="253628.A0A0D1YSP8"/>
<dbReference type="GeneID" id="27312957"/>
<evidence type="ECO:0000313" key="4">
    <source>
        <dbReference type="Proteomes" id="UP000053259"/>
    </source>
</evidence>
<dbReference type="SUPFAM" id="SSF53474">
    <property type="entry name" value="alpha/beta-Hydrolases"/>
    <property type="match status" value="1"/>
</dbReference>
<reference evidence="3 4" key="1">
    <citation type="submission" date="2015-01" db="EMBL/GenBank/DDBJ databases">
        <title>The Genome Sequence of Ochroconis gallopava CBS43764.</title>
        <authorList>
            <consortium name="The Broad Institute Genomics Platform"/>
            <person name="Cuomo C."/>
            <person name="de Hoog S."/>
            <person name="Gorbushina A."/>
            <person name="Stielow B."/>
            <person name="Teixiera M."/>
            <person name="Abouelleil A."/>
            <person name="Chapman S.B."/>
            <person name="Priest M."/>
            <person name="Young S.K."/>
            <person name="Wortman J."/>
            <person name="Nusbaum C."/>
            <person name="Birren B."/>
        </authorList>
    </citation>
    <scope>NUCLEOTIDE SEQUENCE [LARGE SCALE GENOMIC DNA]</scope>
    <source>
        <strain evidence="3 4">CBS 43764</strain>
    </source>
</reference>
<dbReference type="Proteomes" id="UP000053259">
    <property type="component" value="Unassembled WGS sequence"/>
</dbReference>
<dbReference type="Pfam" id="PF07859">
    <property type="entry name" value="Abhydrolase_3"/>
    <property type="match status" value="1"/>
</dbReference>
<protein>
    <recommendedName>
        <fullName evidence="2">Alpha/beta hydrolase fold-3 domain-containing protein</fullName>
    </recommendedName>
</protein>
<evidence type="ECO:0000313" key="3">
    <source>
        <dbReference type="EMBL" id="KIW03662.1"/>
    </source>
</evidence>
<dbReference type="FunCoup" id="A0A0D1YSP8">
    <property type="interactions" value="15"/>
</dbReference>
<dbReference type="PANTHER" id="PTHR48081">
    <property type="entry name" value="AB HYDROLASE SUPERFAMILY PROTEIN C4A8.06C"/>
    <property type="match status" value="1"/>
</dbReference>
<dbReference type="OrthoDB" id="2152029at2759"/>
<dbReference type="Gene3D" id="3.40.50.1820">
    <property type="entry name" value="alpha/beta hydrolase"/>
    <property type="match status" value="1"/>
</dbReference>
<dbReference type="GO" id="GO:0016787">
    <property type="term" value="F:hydrolase activity"/>
    <property type="evidence" value="ECO:0007669"/>
    <property type="project" value="UniProtKB-KW"/>
</dbReference>
<dbReference type="InterPro" id="IPR029058">
    <property type="entry name" value="AB_hydrolase_fold"/>
</dbReference>